<feature type="non-terminal residue" evidence="2">
    <location>
        <position position="202"/>
    </location>
</feature>
<evidence type="ECO:0000256" key="1">
    <source>
        <dbReference type="SAM" id="MobiDB-lite"/>
    </source>
</evidence>
<evidence type="ECO:0000313" key="3">
    <source>
        <dbReference type="Proteomes" id="UP001497623"/>
    </source>
</evidence>
<proteinExistence type="predicted"/>
<evidence type="ECO:0000313" key="2">
    <source>
        <dbReference type="EMBL" id="CAL4130484.1"/>
    </source>
</evidence>
<dbReference type="Proteomes" id="UP001497623">
    <property type="component" value="Unassembled WGS sequence"/>
</dbReference>
<gene>
    <name evidence="2" type="ORF">MNOR_LOCUS26579</name>
</gene>
<dbReference type="AlphaFoldDB" id="A0AAV2RPP0"/>
<reference evidence="2 3" key="1">
    <citation type="submission" date="2024-05" db="EMBL/GenBank/DDBJ databases">
        <authorList>
            <person name="Wallberg A."/>
        </authorList>
    </citation>
    <scope>NUCLEOTIDE SEQUENCE [LARGE SCALE GENOMIC DNA]</scope>
</reference>
<accession>A0AAV2RPP0</accession>
<dbReference type="PANTHER" id="PTHR11412">
    <property type="entry name" value="MACROGLOBULIN / COMPLEMENT"/>
    <property type="match status" value="1"/>
</dbReference>
<name>A0AAV2RPP0_MEGNR</name>
<protein>
    <submittedName>
        <fullName evidence="2">Uncharacterized protein</fullName>
    </submittedName>
</protein>
<sequence>MSSVINAQSDDIGRDEQRDLVRGQPRDRDHIIKHGAAYKFIDDPWDPWREKVSFPEKDRKAQPKWIVVAGRRVVPGSVYRVSVEALRPYLTGALQVRAALIHGREQVASAKTILQPGDVDHLLMQVPDKSVGGMWQLRVEGTQGSTKLFHREETLRFDPNFLTILIQPSRPVYNAGQTVRFRVIMLTKELKPYDDPVDVYVL</sequence>
<dbReference type="Gene3D" id="2.60.40.1930">
    <property type="match status" value="1"/>
</dbReference>
<dbReference type="InterPro" id="IPR050473">
    <property type="entry name" value="A2M/Complement_sys"/>
</dbReference>
<feature type="compositionally biased region" description="Basic and acidic residues" evidence="1">
    <location>
        <begin position="11"/>
        <end position="26"/>
    </location>
</feature>
<dbReference type="PANTHER" id="PTHR11412:SF146">
    <property type="entry name" value="CD109 ANTIGEN"/>
    <property type="match status" value="1"/>
</dbReference>
<dbReference type="EMBL" id="CAXKWB010026744">
    <property type="protein sequence ID" value="CAL4130484.1"/>
    <property type="molecule type" value="Genomic_DNA"/>
</dbReference>
<feature type="region of interest" description="Disordered" evidence="1">
    <location>
        <begin position="1"/>
        <end position="26"/>
    </location>
</feature>
<organism evidence="2 3">
    <name type="scientific">Meganyctiphanes norvegica</name>
    <name type="common">Northern krill</name>
    <name type="synonym">Thysanopoda norvegica</name>
    <dbReference type="NCBI Taxonomy" id="48144"/>
    <lineage>
        <taxon>Eukaryota</taxon>
        <taxon>Metazoa</taxon>
        <taxon>Ecdysozoa</taxon>
        <taxon>Arthropoda</taxon>
        <taxon>Crustacea</taxon>
        <taxon>Multicrustacea</taxon>
        <taxon>Malacostraca</taxon>
        <taxon>Eumalacostraca</taxon>
        <taxon>Eucarida</taxon>
        <taxon>Euphausiacea</taxon>
        <taxon>Euphausiidae</taxon>
        <taxon>Meganyctiphanes</taxon>
    </lineage>
</organism>
<keyword evidence="3" id="KW-1185">Reference proteome</keyword>
<comment type="caution">
    <text evidence="2">The sequence shown here is derived from an EMBL/GenBank/DDBJ whole genome shotgun (WGS) entry which is preliminary data.</text>
</comment>